<feature type="transmembrane region" description="Helical" evidence="1">
    <location>
        <begin position="20"/>
        <end position="44"/>
    </location>
</feature>
<keyword evidence="1" id="KW-1133">Transmembrane helix</keyword>
<feature type="transmembrane region" description="Helical" evidence="1">
    <location>
        <begin position="80"/>
        <end position="99"/>
    </location>
</feature>
<keyword evidence="1" id="KW-0472">Membrane</keyword>
<dbReference type="AlphaFoldDB" id="A0A4R6ZL88"/>
<feature type="transmembrane region" description="Helical" evidence="1">
    <location>
        <begin position="111"/>
        <end position="131"/>
    </location>
</feature>
<evidence type="ECO:0000313" key="3">
    <source>
        <dbReference type="Proteomes" id="UP000295558"/>
    </source>
</evidence>
<feature type="transmembrane region" description="Helical" evidence="1">
    <location>
        <begin position="172"/>
        <end position="196"/>
    </location>
</feature>
<proteinExistence type="predicted"/>
<feature type="transmembrane region" description="Helical" evidence="1">
    <location>
        <begin position="143"/>
        <end position="166"/>
    </location>
</feature>
<protein>
    <submittedName>
        <fullName evidence="2">Uncharacterized protein</fullName>
    </submittedName>
</protein>
<reference evidence="2 3" key="1">
    <citation type="submission" date="2019-03" db="EMBL/GenBank/DDBJ databases">
        <title>Genomic Encyclopedia of Type Strains, Phase III (KMG-III): the genomes of soil and plant-associated and newly described type strains.</title>
        <authorList>
            <person name="Whitman W."/>
        </authorList>
    </citation>
    <scope>NUCLEOTIDE SEQUENCE [LARGE SCALE GENOMIC DNA]</scope>
    <source>
        <strain evidence="2 3">CECT 7972</strain>
    </source>
</reference>
<dbReference type="Proteomes" id="UP000295558">
    <property type="component" value="Unassembled WGS sequence"/>
</dbReference>
<keyword evidence="3" id="KW-1185">Reference proteome</keyword>
<keyword evidence="1" id="KW-0812">Transmembrane</keyword>
<evidence type="ECO:0000256" key="1">
    <source>
        <dbReference type="SAM" id="Phobius"/>
    </source>
</evidence>
<dbReference type="OrthoDB" id="2065496at2"/>
<accession>A0A4R6ZL88</accession>
<organism evidence="2 3">
    <name type="scientific">Listeria rocourtiae</name>
    <dbReference type="NCBI Taxonomy" id="647910"/>
    <lineage>
        <taxon>Bacteria</taxon>
        <taxon>Bacillati</taxon>
        <taxon>Bacillota</taxon>
        <taxon>Bacilli</taxon>
        <taxon>Bacillales</taxon>
        <taxon>Listeriaceae</taxon>
        <taxon>Listeria</taxon>
    </lineage>
</organism>
<dbReference type="RefSeq" id="WP_133620559.1">
    <property type="nucleotide sequence ID" value="NZ_JAARQJ010000006.1"/>
</dbReference>
<dbReference type="STRING" id="1265846.PROCOU_15374"/>
<gene>
    <name evidence="2" type="ORF">DFP96_105122</name>
</gene>
<sequence length="201" mass="22294">MRDRYTRCMYFTRIAVPFNAILALARIILGVFSLSFILFIQALFNIGIALAKHTAVRTHVMAPMSEAEQQAVQLKSYQSIGWMIVFSSGTFILLCSVLTFSNTEIKYDPHIAVIIATVTFTELVLSIQGIVNARKDKKLIMEAVKLTNFSSALVSLAMTQAALLSFTYEGNVVGYNMISGLIFGSLSVFIGLYMILKKRLA</sequence>
<name>A0A4R6ZL88_9LIST</name>
<evidence type="ECO:0000313" key="2">
    <source>
        <dbReference type="EMBL" id="TDR53197.1"/>
    </source>
</evidence>
<dbReference type="EMBL" id="SNZK01000005">
    <property type="protein sequence ID" value="TDR53197.1"/>
    <property type="molecule type" value="Genomic_DNA"/>
</dbReference>
<comment type="caution">
    <text evidence="2">The sequence shown here is derived from an EMBL/GenBank/DDBJ whole genome shotgun (WGS) entry which is preliminary data.</text>
</comment>